<gene>
    <name evidence="11" type="ORF">RT723_09245</name>
</gene>
<comment type="subcellular location">
    <subcellularLocation>
        <location evidence="2">Cell membrane</location>
        <topology evidence="2">Multi-pass membrane protein</topology>
    </subcellularLocation>
</comment>
<comment type="caution">
    <text evidence="11">The sequence shown here is derived from an EMBL/GenBank/DDBJ whole genome shotgun (WGS) entry which is preliminary data.</text>
</comment>
<dbReference type="SUPFAM" id="SSF55874">
    <property type="entry name" value="ATPase domain of HSP90 chaperone/DNA topoisomerase II/histidine kinase"/>
    <property type="match status" value="1"/>
</dbReference>
<feature type="transmembrane region" description="Helical" evidence="9">
    <location>
        <begin position="314"/>
        <end position="334"/>
    </location>
</feature>
<evidence type="ECO:0000313" key="12">
    <source>
        <dbReference type="Proteomes" id="UP001257914"/>
    </source>
</evidence>
<evidence type="ECO:0000256" key="8">
    <source>
        <dbReference type="SAM" id="Coils"/>
    </source>
</evidence>
<dbReference type="InterPro" id="IPR005467">
    <property type="entry name" value="His_kinase_dom"/>
</dbReference>
<dbReference type="GO" id="GO:0016301">
    <property type="term" value="F:kinase activity"/>
    <property type="evidence" value="ECO:0007669"/>
    <property type="project" value="UniProtKB-KW"/>
</dbReference>
<evidence type="ECO:0000256" key="3">
    <source>
        <dbReference type="ARBA" id="ARBA00012438"/>
    </source>
</evidence>
<feature type="coiled-coil region" evidence="8">
    <location>
        <begin position="350"/>
        <end position="377"/>
    </location>
</feature>
<dbReference type="EMBL" id="JAWCUA010000007">
    <property type="protein sequence ID" value="MDU0113178.1"/>
    <property type="molecule type" value="Genomic_DNA"/>
</dbReference>
<dbReference type="InterPro" id="IPR003661">
    <property type="entry name" value="HisK_dim/P_dom"/>
</dbReference>
<keyword evidence="11" id="KW-0808">Transferase</keyword>
<dbReference type="Gene3D" id="3.30.565.10">
    <property type="entry name" value="Histidine kinase-like ATPase, C-terminal domain"/>
    <property type="match status" value="1"/>
</dbReference>
<dbReference type="Pfam" id="PF21623">
    <property type="entry name" value="HK_sensor_dom_bact"/>
    <property type="match status" value="1"/>
</dbReference>
<dbReference type="PANTHER" id="PTHR43065">
    <property type="entry name" value="SENSOR HISTIDINE KINASE"/>
    <property type="match status" value="1"/>
</dbReference>
<evidence type="ECO:0000313" key="11">
    <source>
        <dbReference type="EMBL" id="MDU0113178.1"/>
    </source>
</evidence>
<dbReference type="InterPro" id="IPR036890">
    <property type="entry name" value="HATPase_C_sf"/>
</dbReference>
<dbReference type="CDD" id="cd00075">
    <property type="entry name" value="HATPase"/>
    <property type="match status" value="1"/>
</dbReference>
<dbReference type="InterPro" id="IPR048760">
    <property type="entry name" value="VP0354-like_sensor_dom"/>
</dbReference>
<evidence type="ECO:0000256" key="1">
    <source>
        <dbReference type="ARBA" id="ARBA00000085"/>
    </source>
</evidence>
<dbReference type="Gene3D" id="1.10.287.130">
    <property type="match status" value="1"/>
</dbReference>
<keyword evidence="7 9" id="KW-1133">Transmembrane helix</keyword>
<name>A0ABU3R0I9_9GAMM</name>
<keyword evidence="8" id="KW-0175">Coiled coil</keyword>
<keyword evidence="6 9" id="KW-0812">Transmembrane</keyword>
<accession>A0ABU3R0I9</accession>
<dbReference type="InterPro" id="IPR004358">
    <property type="entry name" value="Sig_transdc_His_kin-like_C"/>
</dbReference>
<dbReference type="SUPFAM" id="SSF103190">
    <property type="entry name" value="Sensory domain-like"/>
    <property type="match status" value="2"/>
</dbReference>
<reference evidence="11 12" key="1">
    <citation type="submission" date="2023-10" db="EMBL/GenBank/DDBJ databases">
        <title>Psychrosphaera aquimaarina strain SW33 isolated from seawater.</title>
        <authorList>
            <person name="Bayburt H."/>
            <person name="Kim J.M."/>
            <person name="Choi B.J."/>
            <person name="Jeon C.O."/>
        </authorList>
    </citation>
    <scope>NUCLEOTIDE SEQUENCE [LARGE SCALE GENOMIC DNA]</scope>
    <source>
        <strain evidence="11 12">KCTC 52743</strain>
    </source>
</reference>
<dbReference type="Pfam" id="PF02518">
    <property type="entry name" value="HATPase_c"/>
    <property type="match status" value="1"/>
</dbReference>
<organism evidence="11 12">
    <name type="scientific">Psychrosphaera aquimarina</name>
    <dbReference type="NCBI Taxonomy" id="2044854"/>
    <lineage>
        <taxon>Bacteria</taxon>
        <taxon>Pseudomonadati</taxon>
        <taxon>Pseudomonadota</taxon>
        <taxon>Gammaproteobacteria</taxon>
        <taxon>Alteromonadales</taxon>
        <taxon>Pseudoalteromonadaceae</taxon>
        <taxon>Psychrosphaera</taxon>
    </lineage>
</organism>
<evidence type="ECO:0000256" key="2">
    <source>
        <dbReference type="ARBA" id="ARBA00004651"/>
    </source>
</evidence>
<dbReference type="InterPro" id="IPR003594">
    <property type="entry name" value="HATPase_dom"/>
</dbReference>
<dbReference type="SMART" id="SM00387">
    <property type="entry name" value="HATPase_c"/>
    <property type="match status" value="1"/>
</dbReference>
<keyword evidence="5" id="KW-0597">Phosphoprotein</keyword>
<evidence type="ECO:0000256" key="5">
    <source>
        <dbReference type="ARBA" id="ARBA00022553"/>
    </source>
</evidence>
<evidence type="ECO:0000256" key="7">
    <source>
        <dbReference type="ARBA" id="ARBA00022989"/>
    </source>
</evidence>
<evidence type="ECO:0000256" key="9">
    <source>
        <dbReference type="SAM" id="Phobius"/>
    </source>
</evidence>
<dbReference type="PANTHER" id="PTHR43065:SF47">
    <property type="match status" value="1"/>
</dbReference>
<keyword evidence="9" id="KW-0472">Membrane</keyword>
<evidence type="ECO:0000256" key="6">
    <source>
        <dbReference type="ARBA" id="ARBA00022692"/>
    </source>
</evidence>
<keyword evidence="12" id="KW-1185">Reference proteome</keyword>
<feature type="transmembrane region" description="Helical" evidence="9">
    <location>
        <begin position="12"/>
        <end position="34"/>
    </location>
</feature>
<keyword evidence="4" id="KW-1003">Cell membrane</keyword>
<sequence length="630" mass="71646">MFALHNKSYKWIGKFGLLSGITLILIIFIARSFYIHKLDSELNVLESKHNQLLDYAFEHFNRTLGDMNNGINLLYRDPTFNEAFKLSLSVDKNSLDKAFSFYGKSFDSLLQLRWLDENGQERSRVDIINDQPIVLTSPQLQNKSHRYYFQTTMKTQYPNIYFSPIDLNIEKGAIQTPYQSTIRVGLQTGVEDDMANGALVINYDMNKLFSFLRSLNNDKVQLQIIDINGNWLLNPDPNKEWGEMLEHPENVLPKANANLWAFLNNKSINETRLVDGELLTLRKSDLTQKSRQENTLFFVAITPKTIIDEITWRAFWPTALIAITLMIIMIYLSWRDIRYQRTLSSLNKTLAQDKIQLENNNRKMSKLLEQQHQLQQDLIESGKLSALGMMVAGVAHELNTPIGAAMMAVSKQRNNHEQLQQSLDQGLTKSAFEKYLQQSTQGFDLSETNLNRAAELIRSFKRLAIDRAQEELVRFDLSQVVSDLLKSLSHRLKSSSIIVNSDISDECSLMSYPGIVSQVLQNLIINVQNHAFKENIGGVITIVALKNKDDFIQLTLSDNGKGIDETSLPDIFEPFVTTNRAGGNTGLGLHFAHQWVSESLKGTIKVRSRLGTGTTFTILFPSDLTSLLPK</sequence>
<protein>
    <recommendedName>
        <fullName evidence="3">histidine kinase</fullName>
        <ecNumber evidence="3">2.7.13.3</ecNumber>
    </recommendedName>
</protein>
<dbReference type="PRINTS" id="PR00344">
    <property type="entry name" value="BCTRLSENSOR"/>
</dbReference>
<dbReference type="Proteomes" id="UP001257914">
    <property type="component" value="Unassembled WGS sequence"/>
</dbReference>
<comment type="catalytic activity">
    <reaction evidence="1">
        <text>ATP + protein L-histidine = ADP + protein N-phospho-L-histidine.</text>
        <dbReference type="EC" id="2.7.13.3"/>
    </reaction>
</comment>
<dbReference type="RefSeq" id="WP_315946775.1">
    <property type="nucleotide sequence ID" value="NZ_JAWCUA010000007.1"/>
</dbReference>
<dbReference type="Gene3D" id="3.30.450.20">
    <property type="entry name" value="PAS domain"/>
    <property type="match status" value="2"/>
</dbReference>
<keyword evidence="11" id="KW-0418">Kinase</keyword>
<dbReference type="PROSITE" id="PS50109">
    <property type="entry name" value="HIS_KIN"/>
    <property type="match status" value="1"/>
</dbReference>
<dbReference type="EC" id="2.7.13.3" evidence="3"/>
<proteinExistence type="predicted"/>
<feature type="domain" description="Histidine kinase" evidence="10">
    <location>
        <begin position="393"/>
        <end position="624"/>
    </location>
</feature>
<dbReference type="CDD" id="cd00082">
    <property type="entry name" value="HisKA"/>
    <property type="match status" value="1"/>
</dbReference>
<dbReference type="InterPro" id="IPR029151">
    <property type="entry name" value="Sensor-like_sf"/>
</dbReference>
<evidence type="ECO:0000256" key="4">
    <source>
        <dbReference type="ARBA" id="ARBA00022475"/>
    </source>
</evidence>
<evidence type="ECO:0000259" key="10">
    <source>
        <dbReference type="PROSITE" id="PS50109"/>
    </source>
</evidence>